<reference evidence="2" key="1">
    <citation type="submission" date="2018-05" db="EMBL/GenBank/DDBJ databases">
        <authorList>
            <person name="Lanie J.A."/>
            <person name="Ng W.-L."/>
            <person name="Kazmierczak K.M."/>
            <person name="Andrzejewski T.M."/>
            <person name="Davidsen T.M."/>
            <person name="Wayne K.J."/>
            <person name="Tettelin H."/>
            <person name="Glass J.I."/>
            <person name="Rusch D."/>
            <person name="Podicherti R."/>
            <person name="Tsui H.-C.T."/>
            <person name="Winkler M.E."/>
        </authorList>
    </citation>
    <scope>NUCLEOTIDE SEQUENCE</scope>
</reference>
<name>A0A382MIJ4_9ZZZZ</name>
<proteinExistence type="predicted"/>
<keyword evidence="1" id="KW-1133">Transmembrane helix</keyword>
<dbReference type="EMBL" id="UINC01093961">
    <property type="protein sequence ID" value="SVC48794.1"/>
    <property type="molecule type" value="Genomic_DNA"/>
</dbReference>
<gene>
    <name evidence="2" type="ORF">METZ01_LOCUS301648</name>
</gene>
<keyword evidence="1" id="KW-0812">Transmembrane</keyword>
<feature type="transmembrane region" description="Helical" evidence="1">
    <location>
        <begin position="7"/>
        <end position="26"/>
    </location>
</feature>
<accession>A0A382MIJ4</accession>
<protein>
    <submittedName>
        <fullName evidence="2">Uncharacterized protein</fullName>
    </submittedName>
</protein>
<keyword evidence="1" id="KW-0472">Membrane</keyword>
<evidence type="ECO:0000256" key="1">
    <source>
        <dbReference type="SAM" id="Phobius"/>
    </source>
</evidence>
<evidence type="ECO:0000313" key="2">
    <source>
        <dbReference type="EMBL" id="SVC48794.1"/>
    </source>
</evidence>
<sequence length="106" mass="11855">MGLNVRFTVAVIAIIIVGFSASAYIFSSQAFDGLAGSINMAVIDKSQYIEKIDNCLEIQTIGDITLNSFTQKWAFDFKEKIMKAESNEELESIMNEFYTIVSHCKP</sequence>
<organism evidence="2">
    <name type="scientific">marine metagenome</name>
    <dbReference type="NCBI Taxonomy" id="408172"/>
    <lineage>
        <taxon>unclassified sequences</taxon>
        <taxon>metagenomes</taxon>
        <taxon>ecological metagenomes</taxon>
    </lineage>
</organism>
<dbReference type="AlphaFoldDB" id="A0A382MIJ4"/>